<keyword evidence="10" id="KW-1185">Reference proteome</keyword>
<feature type="transmembrane region" description="Helical" evidence="8">
    <location>
        <begin position="99"/>
        <end position="116"/>
    </location>
</feature>
<comment type="function">
    <text evidence="1">Intake of glucose and galactose.</text>
</comment>
<evidence type="ECO:0000313" key="9">
    <source>
        <dbReference type="EMBL" id="AXY74243.1"/>
    </source>
</evidence>
<dbReference type="GO" id="GO:1904659">
    <property type="term" value="P:D-glucose transmembrane transport"/>
    <property type="evidence" value="ECO:0007669"/>
    <property type="project" value="InterPro"/>
</dbReference>
<evidence type="ECO:0000256" key="5">
    <source>
        <dbReference type="ARBA" id="ARBA00022692"/>
    </source>
</evidence>
<evidence type="ECO:0000256" key="6">
    <source>
        <dbReference type="ARBA" id="ARBA00022989"/>
    </source>
</evidence>
<sequence>MGTARHGKKIIIIGAFFFIFGFISWINGTLIPYLKIACELEEWQAYLVTFAFYISYTIMAMPSSLLLKRTGMVNGMSAGLIIMAVGCLAFVPAAMARSYSLFLLGLFIVGTGLTLLQTAVNPYITLLGPESTAARRISIMGVCNKVAGILAPLIMGSIILKNSDGLLAELHRLAPAARTIRLDELSRAVILPYVCLTVILLVVAVAIRYAHLPEINVTEATANNTSPDKELAVSPAVRRQFIGGFLAIFACVGAEVMAGDTIGNYGLYHGISLDISKSLTSYTLAGMMIGYLTGIVVIPRYVSQQNAFYYSTLAGLFFTLLILVLPGQYSIFSVALLGCANALLWPAIWPQALKGLQGNLLNKGSAILIMGIAGGALLPLVYGWLAKVFNNQQAYWIFVPVYLYLIYYSLKGKKQALAYPSLSVTS</sequence>
<feature type="transmembrane region" description="Helical" evidence="8">
    <location>
        <begin position="331"/>
        <end position="348"/>
    </location>
</feature>
<evidence type="ECO:0000256" key="3">
    <source>
        <dbReference type="ARBA" id="ARBA00009120"/>
    </source>
</evidence>
<dbReference type="RefSeq" id="WP_119050130.1">
    <property type="nucleotide sequence ID" value="NZ_CP032157.1"/>
</dbReference>
<keyword evidence="7 8" id="KW-0472">Membrane</keyword>
<reference evidence="9 10" key="1">
    <citation type="submission" date="2018-09" db="EMBL/GenBank/DDBJ databases">
        <title>Genome sequencing of strain 6GH32-13.</title>
        <authorList>
            <person name="Weon H.-Y."/>
            <person name="Heo J."/>
            <person name="Kwon S.-W."/>
        </authorList>
    </citation>
    <scope>NUCLEOTIDE SEQUENCE [LARGE SCALE GENOMIC DNA]</scope>
    <source>
        <strain evidence="9 10">5GH32-13</strain>
    </source>
</reference>
<feature type="transmembrane region" description="Helical" evidence="8">
    <location>
        <begin position="43"/>
        <end position="61"/>
    </location>
</feature>
<dbReference type="SUPFAM" id="SSF103473">
    <property type="entry name" value="MFS general substrate transporter"/>
    <property type="match status" value="1"/>
</dbReference>
<feature type="transmembrane region" description="Helical" evidence="8">
    <location>
        <begin position="307"/>
        <end position="325"/>
    </location>
</feature>
<feature type="transmembrane region" description="Helical" evidence="8">
    <location>
        <begin position="360"/>
        <end position="382"/>
    </location>
</feature>
<dbReference type="PANTHER" id="PTHR43702">
    <property type="entry name" value="L-FUCOSE-PROTON SYMPORTER"/>
    <property type="match status" value="1"/>
</dbReference>
<feature type="transmembrane region" description="Helical" evidence="8">
    <location>
        <begin position="73"/>
        <end position="93"/>
    </location>
</feature>
<dbReference type="OrthoDB" id="9795150at2"/>
<gene>
    <name evidence="9" type="primary">gluP</name>
    <name evidence="9" type="ORF">D3H65_09765</name>
</gene>
<dbReference type="InterPro" id="IPR005964">
    <property type="entry name" value="Glc/Gal_transptr_bac"/>
</dbReference>
<protein>
    <submittedName>
        <fullName evidence="9">Glucose/galactose MFS transporter</fullName>
    </submittedName>
</protein>
<dbReference type="PANTHER" id="PTHR43702:SF12">
    <property type="entry name" value="N-ACETYL GLUCOSAMINE TRANSPORTER NAGP"/>
    <property type="match status" value="1"/>
</dbReference>
<dbReference type="NCBIfam" id="TIGR01272">
    <property type="entry name" value="gluP"/>
    <property type="match status" value="1"/>
</dbReference>
<keyword evidence="5 8" id="KW-0812">Transmembrane</keyword>
<keyword evidence="4" id="KW-1003">Cell membrane</keyword>
<dbReference type="AlphaFoldDB" id="A0A3B7MLR7"/>
<evidence type="ECO:0000256" key="8">
    <source>
        <dbReference type="SAM" id="Phobius"/>
    </source>
</evidence>
<dbReference type="InterPro" id="IPR011701">
    <property type="entry name" value="MFS"/>
</dbReference>
<feature type="transmembrane region" description="Helical" evidence="8">
    <location>
        <begin position="394"/>
        <end position="410"/>
    </location>
</feature>
<feature type="transmembrane region" description="Helical" evidence="8">
    <location>
        <begin position="12"/>
        <end position="31"/>
    </location>
</feature>
<dbReference type="CDD" id="cd17394">
    <property type="entry name" value="MFS_FucP_like"/>
    <property type="match status" value="1"/>
</dbReference>
<dbReference type="InterPro" id="IPR036259">
    <property type="entry name" value="MFS_trans_sf"/>
</dbReference>
<dbReference type="EMBL" id="CP032157">
    <property type="protein sequence ID" value="AXY74243.1"/>
    <property type="molecule type" value="Genomic_DNA"/>
</dbReference>
<comment type="similarity">
    <text evidence="3">Belongs to the major facilitator superfamily. FHS transporter (TC 2.A.1.7) family.</text>
</comment>
<dbReference type="GO" id="GO:0005886">
    <property type="term" value="C:plasma membrane"/>
    <property type="evidence" value="ECO:0007669"/>
    <property type="project" value="UniProtKB-SubCell"/>
</dbReference>
<dbReference type="Proteomes" id="UP000263900">
    <property type="component" value="Chromosome"/>
</dbReference>
<feature type="transmembrane region" description="Helical" evidence="8">
    <location>
        <begin position="137"/>
        <end position="160"/>
    </location>
</feature>
<dbReference type="Pfam" id="PF07690">
    <property type="entry name" value="MFS_1"/>
    <property type="match status" value="1"/>
</dbReference>
<feature type="transmembrane region" description="Helical" evidence="8">
    <location>
        <begin position="190"/>
        <end position="210"/>
    </location>
</feature>
<keyword evidence="6 8" id="KW-1133">Transmembrane helix</keyword>
<evidence type="ECO:0000256" key="7">
    <source>
        <dbReference type="ARBA" id="ARBA00023136"/>
    </source>
</evidence>
<evidence type="ECO:0000313" key="10">
    <source>
        <dbReference type="Proteomes" id="UP000263900"/>
    </source>
</evidence>
<feature type="transmembrane region" description="Helical" evidence="8">
    <location>
        <begin position="279"/>
        <end position="298"/>
    </location>
</feature>
<dbReference type="InterPro" id="IPR050375">
    <property type="entry name" value="MFS_TsgA-like"/>
</dbReference>
<evidence type="ECO:0000256" key="1">
    <source>
        <dbReference type="ARBA" id="ARBA00003321"/>
    </source>
</evidence>
<evidence type="ECO:0000256" key="2">
    <source>
        <dbReference type="ARBA" id="ARBA00004429"/>
    </source>
</evidence>
<feature type="transmembrane region" description="Helical" evidence="8">
    <location>
        <begin position="241"/>
        <end position="259"/>
    </location>
</feature>
<name>A0A3B7MLR7_9BACT</name>
<accession>A0A3B7MLR7</accession>
<dbReference type="GO" id="GO:0005354">
    <property type="term" value="F:galactose transmembrane transporter activity"/>
    <property type="evidence" value="ECO:0007669"/>
    <property type="project" value="InterPro"/>
</dbReference>
<dbReference type="GO" id="GO:0055056">
    <property type="term" value="F:D-glucose transmembrane transporter activity"/>
    <property type="evidence" value="ECO:0007669"/>
    <property type="project" value="InterPro"/>
</dbReference>
<evidence type="ECO:0000256" key="4">
    <source>
        <dbReference type="ARBA" id="ARBA00022475"/>
    </source>
</evidence>
<organism evidence="9 10">
    <name type="scientific">Paraflavitalea soli</name>
    <dbReference type="NCBI Taxonomy" id="2315862"/>
    <lineage>
        <taxon>Bacteria</taxon>
        <taxon>Pseudomonadati</taxon>
        <taxon>Bacteroidota</taxon>
        <taxon>Chitinophagia</taxon>
        <taxon>Chitinophagales</taxon>
        <taxon>Chitinophagaceae</taxon>
        <taxon>Paraflavitalea</taxon>
    </lineage>
</organism>
<proteinExistence type="inferred from homology"/>
<dbReference type="Gene3D" id="1.20.1250.20">
    <property type="entry name" value="MFS general substrate transporter like domains"/>
    <property type="match status" value="2"/>
</dbReference>
<dbReference type="KEGG" id="pseg:D3H65_09765"/>
<comment type="subcellular location">
    <subcellularLocation>
        <location evidence="2">Cell inner membrane</location>
        <topology evidence="2">Multi-pass membrane protein</topology>
    </subcellularLocation>
</comment>